<evidence type="ECO:0000256" key="7">
    <source>
        <dbReference type="ARBA" id="ARBA00023136"/>
    </source>
</evidence>
<dbReference type="eggNOG" id="KOG4651">
    <property type="taxonomic scope" value="Eukaryota"/>
</dbReference>
<dbReference type="Ensembl" id="ENSCSAVT00000014566.1">
    <property type="protein sequence ID" value="ENSCSAVP00000014401.1"/>
    <property type="gene ID" value="ENSCSAVG00000008431.1"/>
</dbReference>
<evidence type="ECO:0000256" key="9">
    <source>
        <dbReference type="RuleBase" id="RU364020"/>
    </source>
</evidence>
<dbReference type="EC" id="2.8.2.-" evidence="9"/>
<dbReference type="Proteomes" id="UP000007875">
    <property type="component" value="Unassembled WGS sequence"/>
</dbReference>
<accession>H2Z9Y6</accession>
<evidence type="ECO:0000256" key="1">
    <source>
        <dbReference type="ARBA" id="ARBA00004323"/>
    </source>
</evidence>
<comment type="similarity">
    <text evidence="2 9">Belongs to the sulfotransferase 2 family.</text>
</comment>
<dbReference type="InterPro" id="IPR018011">
    <property type="entry name" value="Carb_sulfotrans_8-10"/>
</dbReference>
<dbReference type="PANTHER" id="PTHR12137">
    <property type="entry name" value="CARBOHYDRATE SULFOTRANSFERASE"/>
    <property type="match status" value="1"/>
</dbReference>
<keyword evidence="11" id="KW-1185">Reference proteome</keyword>
<dbReference type="AlphaFoldDB" id="H2Z9Y6"/>
<evidence type="ECO:0000256" key="2">
    <source>
        <dbReference type="ARBA" id="ARBA00006339"/>
    </source>
</evidence>
<keyword evidence="8 9" id="KW-0325">Glycoprotein</keyword>
<organism evidence="10 11">
    <name type="scientific">Ciona savignyi</name>
    <name type="common">Pacific transparent sea squirt</name>
    <dbReference type="NCBI Taxonomy" id="51511"/>
    <lineage>
        <taxon>Eukaryota</taxon>
        <taxon>Metazoa</taxon>
        <taxon>Chordata</taxon>
        <taxon>Tunicata</taxon>
        <taxon>Ascidiacea</taxon>
        <taxon>Phlebobranchia</taxon>
        <taxon>Cionidae</taxon>
        <taxon>Ciona</taxon>
    </lineage>
</organism>
<dbReference type="OMA" id="VNANSIH"/>
<dbReference type="GO" id="GO:0000139">
    <property type="term" value="C:Golgi membrane"/>
    <property type="evidence" value="ECO:0007669"/>
    <property type="project" value="UniProtKB-SubCell"/>
</dbReference>
<dbReference type="GO" id="GO:0008146">
    <property type="term" value="F:sulfotransferase activity"/>
    <property type="evidence" value="ECO:0007669"/>
    <property type="project" value="InterPro"/>
</dbReference>
<dbReference type="InterPro" id="IPR005331">
    <property type="entry name" value="Sulfotransferase"/>
</dbReference>
<dbReference type="GeneTree" id="ENSGT00940000162640"/>
<dbReference type="STRING" id="51511.ENSCSAVP00000014401"/>
<keyword evidence="9" id="KW-0119">Carbohydrate metabolism</keyword>
<evidence type="ECO:0000256" key="5">
    <source>
        <dbReference type="ARBA" id="ARBA00022989"/>
    </source>
</evidence>
<keyword evidence="3 9" id="KW-0808">Transferase</keyword>
<name>H2Z9Y6_CIOSA</name>
<keyword evidence="7" id="KW-0472">Membrane</keyword>
<protein>
    <recommendedName>
        <fullName evidence="9">Carbohydrate sulfotransferase</fullName>
        <ecNumber evidence="9">2.8.2.-</ecNumber>
    </recommendedName>
</protein>
<dbReference type="Pfam" id="PF03567">
    <property type="entry name" value="Sulfotransfer_2"/>
    <property type="match status" value="1"/>
</dbReference>
<evidence type="ECO:0000256" key="6">
    <source>
        <dbReference type="ARBA" id="ARBA00023034"/>
    </source>
</evidence>
<dbReference type="InParanoid" id="H2Z9Y6"/>
<reference evidence="10" key="2">
    <citation type="submission" date="2025-08" db="UniProtKB">
        <authorList>
            <consortium name="Ensembl"/>
        </authorList>
    </citation>
    <scope>IDENTIFICATION</scope>
</reference>
<dbReference type="GO" id="GO:0016051">
    <property type="term" value="P:carbohydrate biosynthetic process"/>
    <property type="evidence" value="ECO:0007669"/>
    <property type="project" value="InterPro"/>
</dbReference>
<evidence type="ECO:0000313" key="10">
    <source>
        <dbReference type="Ensembl" id="ENSCSAVP00000014401.1"/>
    </source>
</evidence>
<proteinExistence type="inferred from homology"/>
<keyword evidence="6 9" id="KW-0333">Golgi apparatus</keyword>
<dbReference type="PANTHER" id="PTHR12137:SF33">
    <property type="entry name" value="CARBOHYDRATE SULFOTRANSFERASE 14"/>
    <property type="match status" value="1"/>
</dbReference>
<keyword evidence="9" id="KW-0735">Signal-anchor</keyword>
<keyword evidence="5" id="KW-1133">Transmembrane helix</keyword>
<evidence type="ECO:0000313" key="11">
    <source>
        <dbReference type="Proteomes" id="UP000007875"/>
    </source>
</evidence>
<keyword evidence="4" id="KW-0812">Transmembrane</keyword>
<dbReference type="HOGENOM" id="CLU_043398_0_1_1"/>
<evidence type="ECO:0000256" key="3">
    <source>
        <dbReference type="ARBA" id="ARBA00022679"/>
    </source>
</evidence>
<sequence length="297" mass="35038">MLIALLILNVFYVTYHVIITQKYQTRNTSRKDILDHAEFDRRRVSGSLDNEMRKNLTLSVKERLLKRIHYLREKCNHEKNNKPLNFDKLGNFQFPWMYVNHYHKAVYCQIPKVGTSNWLKIFAVLESQINDTSAVNANSIHNVALPMVSYLNNTARNYVMKHYTKFVVVREPFDRALSAYKDKFLVKPGYGRPAFLKLAKAIKEEYGNKSSQSSAKQNAYPNFAEYVKYLVDPLNDRIPSHYSEPRHWQPQTDLCYPCNIRYDYVLRLENIEEESEFILREIGAPSNVHYPDWKTKT</sequence>
<comment type="subcellular location">
    <subcellularLocation>
        <location evidence="1 9">Golgi apparatus membrane</location>
        <topology evidence="1 9">Single-pass type II membrane protein</topology>
    </subcellularLocation>
</comment>
<evidence type="ECO:0000256" key="8">
    <source>
        <dbReference type="ARBA" id="ARBA00023180"/>
    </source>
</evidence>
<reference evidence="11" key="1">
    <citation type="submission" date="2003-08" db="EMBL/GenBank/DDBJ databases">
        <authorList>
            <person name="Birren B."/>
            <person name="Nusbaum C."/>
            <person name="Abebe A."/>
            <person name="Abouelleil A."/>
            <person name="Adekoya E."/>
            <person name="Ait-zahra M."/>
            <person name="Allen N."/>
            <person name="Allen T."/>
            <person name="An P."/>
            <person name="Anderson M."/>
            <person name="Anderson S."/>
            <person name="Arachchi H."/>
            <person name="Armbruster J."/>
            <person name="Bachantsang P."/>
            <person name="Baldwin J."/>
            <person name="Barry A."/>
            <person name="Bayul T."/>
            <person name="Blitshsteyn B."/>
            <person name="Bloom T."/>
            <person name="Blye J."/>
            <person name="Boguslavskiy L."/>
            <person name="Borowsky M."/>
            <person name="Boukhgalter B."/>
            <person name="Brunache A."/>
            <person name="Butler J."/>
            <person name="Calixte N."/>
            <person name="Calvo S."/>
            <person name="Camarata J."/>
            <person name="Campo K."/>
            <person name="Chang J."/>
            <person name="Cheshatsang Y."/>
            <person name="Citroen M."/>
            <person name="Collymore A."/>
            <person name="Considine T."/>
            <person name="Cook A."/>
            <person name="Cooke P."/>
            <person name="Corum B."/>
            <person name="Cuomo C."/>
            <person name="David R."/>
            <person name="Dawoe T."/>
            <person name="Degray S."/>
            <person name="Dodge S."/>
            <person name="Dooley K."/>
            <person name="Dorje P."/>
            <person name="Dorjee K."/>
            <person name="Dorris L."/>
            <person name="Duffey N."/>
            <person name="Dupes A."/>
            <person name="Elkins T."/>
            <person name="Engels R."/>
            <person name="Erickson J."/>
            <person name="Farina A."/>
            <person name="Faro S."/>
            <person name="Ferreira P."/>
            <person name="Fischer H."/>
            <person name="Fitzgerald M."/>
            <person name="Foley K."/>
            <person name="Gage D."/>
            <person name="Galagan J."/>
            <person name="Gearin G."/>
            <person name="Gnerre S."/>
            <person name="Gnirke A."/>
            <person name="Goyette A."/>
            <person name="Graham J."/>
            <person name="Grandbois E."/>
            <person name="Gyaltsen K."/>
            <person name="Hafez N."/>
            <person name="Hagopian D."/>
            <person name="Hagos B."/>
            <person name="Hall J."/>
            <person name="Hatcher B."/>
            <person name="Heller A."/>
            <person name="Higgins H."/>
            <person name="Honan T."/>
            <person name="Horn A."/>
            <person name="Houde N."/>
            <person name="Hughes L."/>
            <person name="Hulme W."/>
            <person name="Husby E."/>
            <person name="Iliev I."/>
            <person name="Jaffe D."/>
            <person name="Jones C."/>
            <person name="Kamal M."/>
            <person name="Kamat A."/>
            <person name="Kamvysselis M."/>
            <person name="Karlsson E."/>
            <person name="Kells C."/>
            <person name="Kieu A."/>
            <person name="Kisner P."/>
            <person name="Kodira C."/>
            <person name="Kulbokas E."/>
            <person name="Labutti K."/>
            <person name="Lama D."/>
            <person name="Landers T."/>
            <person name="Leger J."/>
            <person name="Levine S."/>
            <person name="Lewis D."/>
            <person name="Lewis T."/>
            <person name="Lindblad-toh K."/>
            <person name="Liu X."/>
            <person name="Lokyitsang T."/>
            <person name="Lokyitsang Y."/>
            <person name="Lucien O."/>
            <person name="Lui A."/>
            <person name="Ma L.J."/>
            <person name="Mabbitt R."/>
            <person name="Macdonald J."/>
            <person name="Maclean C."/>
            <person name="Major J."/>
            <person name="Manning J."/>
            <person name="Marabella R."/>
            <person name="Maru K."/>
            <person name="Matthews C."/>
            <person name="Mauceli E."/>
            <person name="Mccarthy M."/>
            <person name="Mcdonough S."/>
            <person name="Mcghee T."/>
            <person name="Meldrim J."/>
            <person name="Meneus L."/>
            <person name="Mesirov J."/>
            <person name="Mihalev A."/>
            <person name="Mihova T."/>
            <person name="Mikkelsen T."/>
            <person name="Mlenga V."/>
            <person name="Moru K."/>
            <person name="Mozes J."/>
            <person name="Mulrain L."/>
            <person name="Munson G."/>
            <person name="Naylor J."/>
            <person name="Newes C."/>
            <person name="Nguyen C."/>
            <person name="Nguyen N."/>
            <person name="Nguyen T."/>
            <person name="Nicol R."/>
            <person name="Nielsen C."/>
            <person name="Nizzari M."/>
            <person name="Norbu C."/>
            <person name="Norbu N."/>
            <person name="O'donnell P."/>
            <person name="Okoawo O."/>
            <person name="O'leary S."/>
            <person name="Omotosho B."/>
            <person name="O'neill K."/>
            <person name="Osman S."/>
            <person name="Parker S."/>
            <person name="Perrin D."/>
            <person name="Phunkhang P."/>
            <person name="Piqani B."/>
            <person name="Purcell S."/>
            <person name="Rachupka T."/>
            <person name="Ramasamy U."/>
            <person name="Rameau R."/>
            <person name="Ray V."/>
            <person name="Raymond C."/>
            <person name="Retta R."/>
            <person name="Richardson S."/>
            <person name="Rise C."/>
            <person name="Rodriguez J."/>
            <person name="Rogers J."/>
            <person name="Rogov P."/>
            <person name="Rutman M."/>
            <person name="Schupbach R."/>
            <person name="Seaman C."/>
            <person name="Settipalli S."/>
            <person name="Sharpe T."/>
            <person name="Sheridan J."/>
            <person name="Sherpa N."/>
            <person name="Shi J."/>
            <person name="Smirnov S."/>
            <person name="Smith C."/>
            <person name="Sougnez C."/>
            <person name="Spencer B."/>
            <person name="Stalker J."/>
            <person name="Stange-thomann N."/>
            <person name="Stavropoulos S."/>
            <person name="Stetson K."/>
            <person name="Stone C."/>
            <person name="Stone S."/>
            <person name="Stubbs M."/>
            <person name="Talamas J."/>
            <person name="Tchuinga P."/>
            <person name="Tenzing P."/>
            <person name="Tesfaye S."/>
            <person name="Theodore J."/>
            <person name="Thoulutsang Y."/>
            <person name="Topham K."/>
            <person name="Towey S."/>
            <person name="Tsamla T."/>
            <person name="Tsomo N."/>
            <person name="Vallee D."/>
            <person name="Vassiliev H."/>
            <person name="Venkataraman V."/>
            <person name="Vinson J."/>
            <person name="Vo A."/>
            <person name="Wade C."/>
            <person name="Wang S."/>
            <person name="Wangchuk T."/>
            <person name="Wangdi T."/>
            <person name="Whittaker C."/>
            <person name="Wilkinson J."/>
            <person name="Wu Y."/>
            <person name="Wyman D."/>
            <person name="Yadav S."/>
            <person name="Yang S."/>
            <person name="Yang X."/>
            <person name="Yeager S."/>
            <person name="Yee E."/>
            <person name="Young G."/>
            <person name="Zainoun J."/>
            <person name="Zembeck L."/>
            <person name="Zimmer A."/>
            <person name="Zody M."/>
            <person name="Lander E."/>
        </authorList>
    </citation>
    <scope>NUCLEOTIDE SEQUENCE [LARGE SCALE GENOMIC DNA]</scope>
</reference>
<reference evidence="10" key="3">
    <citation type="submission" date="2025-09" db="UniProtKB">
        <authorList>
            <consortium name="Ensembl"/>
        </authorList>
    </citation>
    <scope>IDENTIFICATION</scope>
</reference>
<evidence type="ECO:0000256" key="4">
    <source>
        <dbReference type="ARBA" id="ARBA00022692"/>
    </source>
</evidence>